<sequence length="257" mass="28395">MGKIISFCNQKGGVGKSTSVINAGAYLSALGRKVLLVDLDSQGNTTSGLGLKPREIQETSYLVIMGNLPAAKAIKNTELAGMDIIPANQDLAGATVELVHFEDRDLKLKKALEAEKQNYDYILIDCPPSLGILTVNALMASDEVIIPVQCEYYALEGLGQLLETINLLKNHLGAHIQIKGALLTMFDRRNRLSREIVKEMRRNFPGYVFEAIIPRNVYLAEAPSFSKTILQHDPYSHGAKAYRQFAEEILKIDGYKN</sequence>
<protein>
    <recommendedName>
        <fullName evidence="1">AAA domain-containing protein</fullName>
    </recommendedName>
</protein>
<proteinExistence type="predicted"/>
<evidence type="ECO:0000259" key="1">
    <source>
        <dbReference type="Pfam" id="PF13614"/>
    </source>
</evidence>
<dbReference type="InterPro" id="IPR027417">
    <property type="entry name" value="P-loop_NTPase"/>
</dbReference>
<dbReference type="PANTHER" id="PTHR13696:SF52">
    <property type="entry name" value="PARA FAMILY PROTEIN CT_582"/>
    <property type="match status" value="1"/>
</dbReference>
<dbReference type="SUPFAM" id="SSF52540">
    <property type="entry name" value="P-loop containing nucleoside triphosphate hydrolases"/>
    <property type="match status" value="1"/>
</dbReference>
<dbReference type="InterPro" id="IPR050678">
    <property type="entry name" value="DNA_Partitioning_ATPase"/>
</dbReference>
<dbReference type="PANTHER" id="PTHR13696">
    <property type="entry name" value="P-LOOP CONTAINING NUCLEOSIDE TRIPHOSPHATE HYDROLASE"/>
    <property type="match status" value="1"/>
</dbReference>
<dbReference type="PIRSF" id="PIRSF009320">
    <property type="entry name" value="Nuc_binding_HP_1000"/>
    <property type="match status" value="1"/>
</dbReference>
<dbReference type="InterPro" id="IPR025669">
    <property type="entry name" value="AAA_dom"/>
</dbReference>
<dbReference type="Gene3D" id="3.40.50.300">
    <property type="entry name" value="P-loop containing nucleotide triphosphate hydrolases"/>
    <property type="match status" value="1"/>
</dbReference>
<gene>
    <name evidence="2" type="ORF">A2907_02355</name>
</gene>
<comment type="caution">
    <text evidence="2">The sequence shown here is derived from an EMBL/GenBank/DDBJ whole genome shotgun (WGS) entry which is preliminary data.</text>
</comment>
<evidence type="ECO:0000313" key="3">
    <source>
        <dbReference type="Proteomes" id="UP000177947"/>
    </source>
</evidence>
<dbReference type="FunFam" id="3.40.50.300:FF:000285">
    <property type="entry name" value="Sporulation initiation inhibitor Soj"/>
    <property type="match status" value="1"/>
</dbReference>
<feature type="domain" description="AAA" evidence="1">
    <location>
        <begin position="3"/>
        <end position="178"/>
    </location>
</feature>
<dbReference type="Proteomes" id="UP000177947">
    <property type="component" value="Unassembled WGS sequence"/>
</dbReference>
<dbReference type="EMBL" id="MEYQ01000005">
    <property type="protein sequence ID" value="OGD39494.1"/>
    <property type="molecule type" value="Genomic_DNA"/>
</dbReference>
<dbReference type="Pfam" id="PF13614">
    <property type="entry name" value="AAA_31"/>
    <property type="match status" value="1"/>
</dbReference>
<evidence type="ECO:0000313" key="2">
    <source>
        <dbReference type="EMBL" id="OGD39494.1"/>
    </source>
</evidence>
<dbReference type="CDD" id="cd02042">
    <property type="entry name" value="ParAB_family"/>
    <property type="match status" value="1"/>
</dbReference>
<dbReference type="AlphaFoldDB" id="A0A1F5C9G5"/>
<reference evidence="2 3" key="1">
    <citation type="journal article" date="2016" name="Nat. Commun.">
        <title>Thousands of microbial genomes shed light on interconnected biogeochemical processes in an aquifer system.</title>
        <authorList>
            <person name="Anantharaman K."/>
            <person name="Brown C.T."/>
            <person name="Hug L.A."/>
            <person name="Sharon I."/>
            <person name="Castelle C.J."/>
            <person name="Probst A.J."/>
            <person name="Thomas B.C."/>
            <person name="Singh A."/>
            <person name="Wilkins M.J."/>
            <person name="Karaoz U."/>
            <person name="Brodie E.L."/>
            <person name="Williams K.H."/>
            <person name="Hubbard S.S."/>
            <person name="Banfield J.F."/>
        </authorList>
    </citation>
    <scope>NUCLEOTIDE SEQUENCE [LARGE SCALE GENOMIC DNA]</scope>
</reference>
<accession>A0A1F5C9G5</accession>
<name>A0A1F5C9G5_9BACT</name>
<organism evidence="2 3">
    <name type="scientific">Candidatus Azambacteria bacterium RIFCSPLOWO2_01_FULL_37_9</name>
    <dbReference type="NCBI Taxonomy" id="1797297"/>
    <lineage>
        <taxon>Bacteria</taxon>
        <taxon>Candidatus Azamiibacteriota</taxon>
    </lineage>
</organism>